<name>A0A6J2UGV0_DROLE</name>
<dbReference type="AlphaFoldDB" id="A0A6J2UGV0"/>
<dbReference type="InterPro" id="IPR050935">
    <property type="entry name" value="Bromo_chromatin_reader"/>
</dbReference>
<dbReference type="Pfam" id="PF17035">
    <property type="entry name" value="BET"/>
    <property type="match status" value="1"/>
</dbReference>
<reference evidence="6" key="1">
    <citation type="submission" date="2025-08" db="UniProtKB">
        <authorList>
            <consortium name="RefSeq"/>
        </authorList>
    </citation>
    <scope>IDENTIFICATION</scope>
    <source>
        <strain evidence="6">11010-0011.00</strain>
        <tissue evidence="6">Whole body</tissue>
    </source>
</reference>
<dbReference type="PRINTS" id="PR00503">
    <property type="entry name" value="BROMODOMAIN"/>
</dbReference>
<keyword evidence="5" id="KW-1185">Reference proteome</keyword>
<dbReference type="PROSITE" id="PS51525">
    <property type="entry name" value="NET"/>
    <property type="match status" value="1"/>
</dbReference>
<protein>
    <submittedName>
        <fullName evidence="6">Bromodomain testis-specific protein</fullName>
    </submittedName>
</protein>
<feature type="domain" description="Bromo" evidence="3">
    <location>
        <begin position="31"/>
        <end position="103"/>
    </location>
</feature>
<organism evidence="5 6">
    <name type="scientific">Drosophila lebanonensis</name>
    <name type="common">Fruit fly</name>
    <name type="synonym">Scaptodrosophila lebanonensis</name>
    <dbReference type="NCBI Taxonomy" id="7225"/>
    <lineage>
        <taxon>Eukaryota</taxon>
        <taxon>Metazoa</taxon>
        <taxon>Ecdysozoa</taxon>
        <taxon>Arthropoda</taxon>
        <taxon>Hexapoda</taxon>
        <taxon>Insecta</taxon>
        <taxon>Pterygota</taxon>
        <taxon>Neoptera</taxon>
        <taxon>Endopterygota</taxon>
        <taxon>Diptera</taxon>
        <taxon>Brachycera</taxon>
        <taxon>Muscomorpha</taxon>
        <taxon>Ephydroidea</taxon>
        <taxon>Drosophilidae</taxon>
        <taxon>Scaptodrosophila</taxon>
    </lineage>
</organism>
<dbReference type="GeneID" id="115634196"/>
<evidence type="ECO:0000313" key="6">
    <source>
        <dbReference type="RefSeq" id="XP_030387644.1"/>
    </source>
</evidence>
<feature type="domain" description="NET" evidence="4">
    <location>
        <begin position="179"/>
        <end position="261"/>
    </location>
</feature>
<evidence type="ECO:0000259" key="3">
    <source>
        <dbReference type="PROSITE" id="PS50014"/>
    </source>
</evidence>
<dbReference type="RefSeq" id="XP_030387644.1">
    <property type="nucleotide sequence ID" value="XM_030531784.1"/>
</dbReference>
<evidence type="ECO:0000256" key="1">
    <source>
        <dbReference type="ARBA" id="ARBA00023117"/>
    </source>
</evidence>
<proteinExistence type="predicted"/>
<dbReference type="PROSITE" id="PS50014">
    <property type="entry name" value="BROMODOMAIN_2"/>
    <property type="match status" value="1"/>
</dbReference>
<dbReference type="GO" id="GO:0006355">
    <property type="term" value="P:regulation of DNA-templated transcription"/>
    <property type="evidence" value="ECO:0007669"/>
    <property type="project" value="TreeGrafter"/>
</dbReference>
<evidence type="ECO:0000313" key="5">
    <source>
        <dbReference type="Proteomes" id="UP000504634"/>
    </source>
</evidence>
<dbReference type="InterPro" id="IPR038336">
    <property type="entry name" value="NET_sf"/>
</dbReference>
<dbReference type="Gene3D" id="1.20.920.10">
    <property type="entry name" value="Bromodomain-like"/>
    <property type="match status" value="1"/>
</dbReference>
<sequence length="268" mass="30846">MESMYAHRKQLKMSAELSACRGIIKKLFSSRYKNIAWIFYEPIEPQLLGLTDYFEIVKEPMDLSTVKHRLSSGYYLTATDFAKDVRLIFFNTYLYTNPTHVCYGMAVELQHIFEGLFSKLQVREDDQMRIKRKVSDADSECDSNETSKNVQISLNKALSDEPNPPLEAARKQKTSFAEKWGRCFEEQPLTAAEDLDLHGRVQQLDGEVLLKVIHMIHQLEGLNTTCTNKELEFDVGALKTHTKRTILSYLASKGITGKRARISNYKYQ</sequence>
<dbReference type="InterPro" id="IPR027353">
    <property type="entry name" value="NET_dom"/>
</dbReference>
<dbReference type="SUPFAM" id="SSF47370">
    <property type="entry name" value="Bromodomain"/>
    <property type="match status" value="1"/>
</dbReference>
<keyword evidence="1 2" id="KW-0103">Bromodomain</keyword>
<dbReference type="GO" id="GO:0006338">
    <property type="term" value="P:chromatin remodeling"/>
    <property type="evidence" value="ECO:0007669"/>
    <property type="project" value="TreeGrafter"/>
</dbReference>
<dbReference type="PANTHER" id="PTHR22880:SF225">
    <property type="entry name" value="BROMODOMAIN-CONTAINING PROTEIN BET-1-RELATED"/>
    <property type="match status" value="1"/>
</dbReference>
<evidence type="ECO:0000259" key="4">
    <source>
        <dbReference type="PROSITE" id="PS51525"/>
    </source>
</evidence>
<dbReference type="InterPro" id="IPR036427">
    <property type="entry name" value="Bromodomain-like_sf"/>
</dbReference>
<dbReference type="SMART" id="SM00297">
    <property type="entry name" value="BROMO"/>
    <property type="match status" value="1"/>
</dbReference>
<dbReference type="InterPro" id="IPR001487">
    <property type="entry name" value="Bromodomain"/>
</dbReference>
<dbReference type="Pfam" id="PF00439">
    <property type="entry name" value="Bromodomain"/>
    <property type="match status" value="1"/>
</dbReference>
<dbReference type="CTD" id="246604"/>
<dbReference type="Proteomes" id="UP000504634">
    <property type="component" value="Unplaced"/>
</dbReference>
<dbReference type="OrthoDB" id="21449at2759"/>
<dbReference type="Gene3D" id="1.20.1270.220">
    <property type="match status" value="1"/>
</dbReference>
<dbReference type="GO" id="GO:0000785">
    <property type="term" value="C:chromatin"/>
    <property type="evidence" value="ECO:0007669"/>
    <property type="project" value="TreeGrafter"/>
</dbReference>
<dbReference type="PANTHER" id="PTHR22880">
    <property type="entry name" value="FALZ-RELATED BROMODOMAIN-CONTAINING PROTEINS"/>
    <property type="match status" value="1"/>
</dbReference>
<evidence type="ECO:0000256" key="2">
    <source>
        <dbReference type="PROSITE-ProRule" id="PRU00035"/>
    </source>
</evidence>
<dbReference type="GO" id="GO:0005634">
    <property type="term" value="C:nucleus"/>
    <property type="evidence" value="ECO:0007669"/>
    <property type="project" value="TreeGrafter"/>
</dbReference>
<accession>A0A6J2UGV0</accession>
<gene>
    <name evidence="6" type="primary">LOC115634196</name>
</gene>